<dbReference type="PROSITE" id="PS50943">
    <property type="entry name" value="HTH_CROC1"/>
    <property type="match status" value="1"/>
</dbReference>
<accession>A0A645BJA9</accession>
<proteinExistence type="predicted"/>
<reference evidence="3" key="1">
    <citation type="submission" date="2019-08" db="EMBL/GenBank/DDBJ databases">
        <authorList>
            <person name="Kucharzyk K."/>
            <person name="Murdoch R.W."/>
            <person name="Higgins S."/>
            <person name="Loffler F."/>
        </authorList>
    </citation>
    <scope>NUCLEOTIDE SEQUENCE</scope>
</reference>
<evidence type="ECO:0000256" key="1">
    <source>
        <dbReference type="SAM" id="MobiDB-lite"/>
    </source>
</evidence>
<dbReference type="Gene3D" id="1.10.260.40">
    <property type="entry name" value="lambda repressor-like DNA-binding domains"/>
    <property type="match status" value="1"/>
</dbReference>
<dbReference type="AlphaFoldDB" id="A0A645BJA9"/>
<name>A0A645BJA9_9ZZZZ</name>
<sequence length="123" mass="13624">MENNLDFNLATSEQIESVLCEQLANIRLTSNLTQADLAQRAGVSLPTIKRMEKGAGISLNTFIRVLQALGLSGNLTTLLPDPTIRPMERVAARGTERKRSRPKRSPDVPPTPWKWGDEKGNDK</sequence>
<evidence type="ECO:0000313" key="3">
    <source>
        <dbReference type="EMBL" id="MPM63283.1"/>
    </source>
</evidence>
<comment type="caution">
    <text evidence="3">The sequence shown here is derived from an EMBL/GenBank/DDBJ whole genome shotgun (WGS) entry which is preliminary data.</text>
</comment>
<dbReference type="InterPro" id="IPR010982">
    <property type="entry name" value="Lambda_DNA-bd_dom_sf"/>
</dbReference>
<feature type="compositionally biased region" description="Basic and acidic residues" evidence="1">
    <location>
        <begin position="86"/>
        <end position="97"/>
    </location>
</feature>
<gene>
    <name evidence="3" type="ORF">SDC9_110163</name>
</gene>
<protein>
    <recommendedName>
        <fullName evidence="2">HTH cro/C1-type domain-containing protein</fullName>
    </recommendedName>
</protein>
<feature type="domain" description="HTH cro/C1-type" evidence="2">
    <location>
        <begin position="23"/>
        <end position="75"/>
    </location>
</feature>
<feature type="region of interest" description="Disordered" evidence="1">
    <location>
        <begin position="86"/>
        <end position="123"/>
    </location>
</feature>
<dbReference type="CDD" id="cd00093">
    <property type="entry name" value="HTH_XRE"/>
    <property type="match status" value="1"/>
</dbReference>
<evidence type="ECO:0000259" key="2">
    <source>
        <dbReference type="PROSITE" id="PS50943"/>
    </source>
</evidence>
<dbReference type="InterPro" id="IPR001387">
    <property type="entry name" value="Cro/C1-type_HTH"/>
</dbReference>
<dbReference type="Pfam" id="PF01381">
    <property type="entry name" value="HTH_3"/>
    <property type="match status" value="1"/>
</dbReference>
<organism evidence="3">
    <name type="scientific">bioreactor metagenome</name>
    <dbReference type="NCBI Taxonomy" id="1076179"/>
    <lineage>
        <taxon>unclassified sequences</taxon>
        <taxon>metagenomes</taxon>
        <taxon>ecological metagenomes</taxon>
    </lineage>
</organism>
<dbReference type="GO" id="GO:0003677">
    <property type="term" value="F:DNA binding"/>
    <property type="evidence" value="ECO:0007669"/>
    <property type="project" value="InterPro"/>
</dbReference>
<dbReference type="EMBL" id="VSSQ01019318">
    <property type="protein sequence ID" value="MPM63283.1"/>
    <property type="molecule type" value="Genomic_DNA"/>
</dbReference>
<dbReference type="SUPFAM" id="SSF47413">
    <property type="entry name" value="lambda repressor-like DNA-binding domains"/>
    <property type="match status" value="1"/>
</dbReference>
<dbReference type="SMART" id="SM00530">
    <property type="entry name" value="HTH_XRE"/>
    <property type="match status" value="1"/>
</dbReference>